<gene>
    <name evidence="5" type="ORF">SAMN04488045_3579</name>
</gene>
<dbReference type="Pfam" id="PF07729">
    <property type="entry name" value="FCD"/>
    <property type="match status" value="1"/>
</dbReference>
<dbReference type="PANTHER" id="PTHR43537:SF49">
    <property type="entry name" value="TRANSCRIPTIONAL REGULATORY PROTEIN"/>
    <property type="match status" value="1"/>
</dbReference>
<evidence type="ECO:0000259" key="4">
    <source>
        <dbReference type="SMART" id="SM00895"/>
    </source>
</evidence>
<protein>
    <submittedName>
        <fullName evidence="5">DNA-binding transcriptional regulator, GntR family</fullName>
    </submittedName>
</protein>
<dbReference type="Proteomes" id="UP000236752">
    <property type="component" value="Unassembled WGS sequence"/>
</dbReference>
<reference evidence="5 6" key="1">
    <citation type="submission" date="2016-10" db="EMBL/GenBank/DDBJ databases">
        <authorList>
            <person name="de Groot N.N."/>
        </authorList>
    </citation>
    <scope>NUCLEOTIDE SEQUENCE [LARGE SCALE GENOMIC DNA]</scope>
    <source>
        <strain evidence="5 6">DSM 26915</strain>
    </source>
</reference>
<evidence type="ECO:0000313" key="6">
    <source>
        <dbReference type="Proteomes" id="UP000236752"/>
    </source>
</evidence>
<evidence type="ECO:0000256" key="1">
    <source>
        <dbReference type="ARBA" id="ARBA00023015"/>
    </source>
</evidence>
<name>A0A1H6BIK9_9RHOB</name>
<dbReference type="RefSeq" id="WP_146064560.1">
    <property type="nucleotide sequence ID" value="NZ_FNUZ01000007.1"/>
</dbReference>
<dbReference type="AlphaFoldDB" id="A0A1H6BIK9"/>
<organism evidence="5 6">
    <name type="scientific">Thalassococcus halodurans</name>
    <dbReference type="NCBI Taxonomy" id="373675"/>
    <lineage>
        <taxon>Bacteria</taxon>
        <taxon>Pseudomonadati</taxon>
        <taxon>Pseudomonadota</taxon>
        <taxon>Alphaproteobacteria</taxon>
        <taxon>Rhodobacterales</taxon>
        <taxon>Roseobacteraceae</taxon>
        <taxon>Thalassococcus</taxon>
    </lineage>
</organism>
<sequence length="222" mass="24679">MNTTGTFIHSEQVSQIAAISAALESDIVSGALPAGTVLDEVWLSEKYRVERADIQSVMHTLVARNLAERSYSKGLVVAEITRERIAQMFEALSEIDLLCVRLAAERMTLGEVWALEELHRQMGAMVEAEDYDAYDRANARFHDMICRSTKNPDLVVMRTGVRGRLIGLVARQVDTPARLNTSHDQHGAIVRALRNRDAVQAEEALKTHIAFSAEHILSNVDV</sequence>
<accession>A0A1H6BIK9</accession>
<dbReference type="InterPro" id="IPR036390">
    <property type="entry name" value="WH_DNA-bd_sf"/>
</dbReference>
<dbReference type="GO" id="GO:0003677">
    <property type="term" value="F:DNA binding"/>
    <property type="evidence" value="ECO:0007669"/>
    <property type="project" value="UniProtKB-KW"/>
</dbReference>
<dbReference type="SUPFAM" id="SSF46785">
    <property type="entry name" value="Winged helix' DNA-binding domain"/>
    <property type="match status" value="1"/>
</dbReference>
<dbReference type="SMART" id="SM00895">
    <property type="entry name" value="FCD"/>
    <property type="match status" value="1"/>
</dbReference>
<evidence type="ECO:0000256" key="2">
    <source>
        <dbReference type="ARBA" id="ARBA00023125"/>
    </source>
</evidence>
<keyword evidence="1" id="KW-0805">Transcription regulation</keyword>
<dbReference type="Gene3D" id="1.10.10.10">
    <property type="entry name" value="Winged helix-like DNA-binding domain superfamily/Winged helix DNA-binding domain"/>
    <property type="match status" value="1"/>
</dbReference>
<proteinExistence type="predicted"/>
<evidence type="ECO:0000313" key="5">
    <source>
        <dbReference type="EMBL" id="SEG60579.1"/>
    </source>
</evidence>
<dbReference type="OrthoDB" id="7620579at2"/>
<keyword evidence="3" id="KW-0804">Transcription</keyword>
<dbReference type="InterPro" id="IPR000524">
    <property type="entry name" value="Tscrpt_reg_HTH_GntR"/>
</dbReference>
<keyword evidence="6" id="KW-1185">Reference proteome</keyword>
<dbReference type="Pfam" id="PF00392">
    <property type="entry name" value="GntR"/>
    <property type="match status" value="1"/>
</dbReference>
<dbReference type="InterPro" id="IPR008920">
    <property type="entry name" value="TF_FadR/GntR_C"/>
</dbReference>
<keyword evidence="2 5" id="KW-0238">DNA-binding</keyword>
<dbReference type="InterPro" id="IPR036388">
    <property type="entry name" value="WH-like_DNA-bd_sf"/>
</dbReference>
<dbReference type="GO" id="GO:0003700">
    <property type="term" value="F:DNA-binding transcription factor activity"/>
    <property type="evidence" value="ECO:0007669"/>
    <property type="project" value="InterPro"/>
</dbReference>
<dbReference type="Gene3D" id="1.20.120.530">
    <property type="entry name" value="GntR ligand-binding domain-like"/>
    <property type="match status" value="1"/>
</dbReference>
<feature type="domain" description="GntR C-terminal" evidence="4">
    <location>
        <begin position="87"/>
        <end position="211"/>
    </location>
</feature>
<dbReference type="InterPro" id="IPR011711">
    <property type="entry name" value="GntR_C"/>
</dbReference>
<dbReference type="PANTHER" id="PTHR43537">
    <property type="entry name" value="TRANSCRIPTIONAL REGULATOR, GNTR FAMILY"/>
    <property type="match status" value="1"/>
</dbReference>
<dbReference type="SUPFAM" id="SSF48008">
    <property type="entry name" value="GntR ligand-binding domain-like"/>
    <property type="match status" value="1"/>
</dbReference>
<evidence type="ECO:0000256" key="3">
    <source>
        <dbReference type="ARBA" id="ARBA00023163"/>
    </source>
</evidence>
<dbReference type="EMBL" id="FNUZ01000007">
    <property type="protein sequence ID" value="SEG60579.1"/>
    <property type="molecule type" value="Genomic_DNA"/>
</dbReference>